<keyword evidence="1" id="KW-0808">Transferase</keyword>
<gene>
    <name evidence="1" type="ORF">FRZ03_24385</name>
</gene>
<dbReference type="Gene3D" id="3.40.50.10540">
    <property type="entry name" value="Crotonobetainyl-coa:carnitine coa-transferase, domain 1"/>
    <property type="match status" value="1"/>
</dbReference>
<dbReference type="EMBL" id="VOGW01000137">
    <property type="protein sequence ID" value="TWV38591.1"/>
    <property type="molecule type" value="Genomic_DNA"/>
</dbReference>
<name>A0A5C6JBN7_9ACTN</name>
<dbReference type="InterPro" id="IPR044855">
    <property type="entry name" value="CoA-Trfase_III_dom3_sf"/>
</dbReference>
<comment type="caution">
    <text evidence="1">The sequence shown here is derived from an EMBL/GenBank/DDBJ whole genome shotgun (WGS) entry which is preliminary data.</text>
</comment>
<dbReference type="Proteomes" id="UP000320481">
    <property type="component" value="Unassembled WGS sequence"/>
</dbReference>
<dbReference type="GO" id="GO:0016740">
    <property type="term" value="F:transferase activity"/>
    <property type="evidence" value="ECO:0007669"/>
    <property type="project" value="UniProtKB-KW"/>
</dbReference>
<feature type="non-terminal residue" evidence="1">
    <location>
        <position position="172"/>
    </location>
</feature>
<dbReference type="InterPro" id="IPR003673">
    <property type="entry name" value="CoA-Trfase_fam_III"/>
</dbReference>
<dbReference type="Gene3D" id="3.30.1540.10">
    <property type="entry name" value="formyl-coa transferase, domain 3"/>
    <property type="match status" value="1"/>
</dbReference>
<dbReference type="InterPro" id="IPR023606">
    <property type="entry name" value="CoA-Trfase_III_dom_1_sf"/>
</dbReference>
<evidence type="ECO:0000313" key="2">
    <source>
        <dbReference type="Proteomes" id="UP000320481"/>
    </source>
</evidence>
<accession>A0A5C6JBN7</accession>
<dbReference type="SUPFAM" id="SSF89796">
    <property type="entry name" value="CoA-transferase family III (CaiB/BaiF)"/>
    <property type="match status" value="1"/>
</dbReference>
<dbReference type="AlphaFoldDB" id="A0A5C6JBN7"/>
<sequence length="172" mass="17681">MDLPGERAVQAACGLMHVHGRATGGPVPLAVDYASVVAGVLAAQGATAAAIGRARGLDLRGARTSVAQGALLALGQYLAAATADDGLEQPEASAPGLATLDTRDGARVEVETLDPSAWREFWARLGVPATLAGRGWLPFQQRFATAVCPLPGELRQAALARTLAELRAAARH</sequence>
<protein>
    <submittedName>
        <fullName evidence="1">CoA transferase</fullName>
    </submittedName>
</protein>
<reference evidence="1" key="1">
    <citation type="journal article" date="2019" name="Microbiol. Resour. Announc.">
        <title>Draft Genomic Sequences of Streptomyces misionensis and Streptomyces albidoflavus, bacteria applied for phytopathogen biocontrol.</title>
        <authorList>
            <person name="Pylro V."/>
            <person name="Dias A."/>
            <person name="Andreote F."/>
            <person name="Varani A."/>
            <person name="Andreote C."/>
            <person name="Bernardo E."/>
            <person name="Martins T."/>
        </authorList>
    </citation>
    <scope>NUCLEOTIDE SEQUENCE [LARGE SCALE GENOMIC DNA]</scope>
    <source>
        <strain evidence="1">66</strain>
    </source>
</reference>
<organism evidence="1 2">
    <name type="scientific">Streptomyces misionensis</name>
    <dbReference type="NCBI Taxonomy" id="67331"/>
    <lineage>
        <taxon>Bacteria</taxon>
        <taxon>Bacillati</taxon>
        <taxon>Actinomycetota</taxon>
        <taxon>Actinomycetes</taxon>
        <taxon>Kitasatosporales</taxon>
        <taxon>Streptomycetaceae</taxon>
        <taxon>Streptomyces</taxon>
    </lineage>
</organism>
<keyword evidence="2" id="KW-1185">Reference proteome</keyword>
<proteinExistence type="predicted"/>
<evidence type="ECO:0000313" key="1">
    <source>
        <dbReference type="EMBL" id="TWV38591.1"/>
    </source>
</evidence>
<dbReference type="Pfam" id="PF02515">
    <property type="entry name" value="CoA_transf_3"/>
    <property type="match status" value="1"/>
</dbReference>